<gene>
    <name evidence="1" type="ORF">MM415A05217_0008</name>
</gene>
<dbReference type="EMBL" id="MT141669">
    <property type="protein sequence ID" value="QJA69011.1"/>
    <property type="molecule type" value="Genomic_DNA"/>
</dbReference>
<sequence length="71" mass="8069">MTIDKTLTASVIGEGFNGIVVVNNKGIISYAPPIANGWIGLKWTEFVRFMFLKDNEFNYQLTERRSSKRGK</sequence>
<accession>A0A6M3JIY7</accession>
<name>A0A6M3JIY7_9ZZZZ</name>
<reference evidence="1" key="1">
    <citation type="submission" date="2020-03" db="EMBL/GenBank/DDBJ databases">
        <title>The deep terrestrial virosphere.</title>
        <authorList>
            <person name="Holmfeldt K."/>
            <person name="Nilsson E."/>
            <person name="Simone D."/>
            <person name="Lopez-Fernandez M."/>
            <person name="Wu X."/>
            <person name="de Brujin I."/>
            <person name="Lundin D."/>
            <person name="Andersson A."/>
            <person name="Bertilsson S."/>
            <person name="Dopson M."/>
        </authorList>
    </citation>
    <scope>NUCLEOTIDE SEQUENCE</scope>
    <source>
        <strain evidence="1">MM415A05217</strain>
    </source>
</reference>
<protein>
    <submittedName>
        <fullName evidence="1">Uncharacterized protein</fullName>
    </submittedName>
</protein>
<dbReference type="AlphaFoldDB" id="A0A6M3JIY7"/>
<evidence type="ECO:0000313" key="1">
    <source>
        <dbReference type="EMBL" id="QJA69011.1"/>
    </source>
</evidence>
<organism evidence="1">
    <name type="scientific">viral metagenome</name>
    <dbReference type="NCBI Taxonomy" id="1070528"/>
    <lineage>
        <taxon>unclassified sequences</taxon>
        <taxon>metagenomes</taxon>
        <taxon>organismal metagenomes</taxon>
    </lineage>
</organism>
<proteinExistence type="predicted"/>